<dbReference type="InterPro" id="IPR009683">
    <property type="entry name" value="Extensin-like_C"/>
</dbReference>
<dbReference type="AlphaFoldDB" id="A0A4P7HJ23"/>
<reference evidence="5" key="1">
    <citation type="submission" date="2019-03" db="EMBL/GenBank/DDBJ databases">
        <authorList>
            <person name="Li J."/>
        </authorList>
    </citation>
    <scope>NUCLEOTIDE SEQUENCE [LARGE SCALE GENOMIC DNA]</scope>
    <source>
        <strain evidence="5">2251</strain>
    </source>
</reference>
<feature type="compositionally biased region" description="Low complexity" evidence="1">
    <location>
        <begin position="54"/>
        <end position="69"/>
    </location>
</feature>
<feature type="compositionally biased region" description="Acidic residues" evidence="1">
    <location>
        <begin position="92"/>
        <end position="102"/>
    </location>
</feature>
<evidence type="ECO:0000313" key="4">
    <source>
        <dbReference type="EMBL" id="QBX33543.1"/>
    </source>
</evidence>
<proteinExistence type="predicted"/>
<feature type="chain" id="PRO_5020542173" evidence="2">
    <location>
        <begin position="22"/>
        <end position="314"/>
    </location>
</feature>
<keyword evidence="2" id="KW-0732">Signal</keyword>
<evidence type="ECO:0000313" key="5">
    <source>
        <dbReference type="Proteomes" id="UP000296374"/>
    </source>
</evidence>
<feature type="compositionally biased region" description="Low complexity" evidence="1">
    <location>
        <begin position="20"/>
        <end position="30"/>
    </location>
</feature>
<dbReference type="Pfam" id="PF06904">
    <property type="entry name" value="Extensin-like_C"/>
    <property type="match status" value="1"/>
</dbReference>
<feature type="compositionally biased region" description="Basic and acidic residues" evidence="1">
    <location>
        <begin position="35"/>
        <end position="44"/>
    </location>
</feature>
<protein>
    <submittedName>
        <fullName evidence="4">Extensin family protein</fullName>
    </submittedName>
</protein>
<feature type="region of interest" description="Disordered" evidence="1">
    <location>
        <begin position="20"/>
        <end position="115"/>
    </location>
</feature>
<evidence type="ECO:0000256" key="1">
    <source>
        <dbReference type="SAM" id="MobiDB-lite"/>
    </source>
</evidence>
<evidence type="ECO:0000256" key="2">
    <source>
        <dbReference type="SAM" id="SignalP"/>
    </source>
</evidence>
<feature type="signal peptide" evidence="2">
    <location>
        <begin position="1"/>
        <end position="21"/>
    </location>
</feature>
<accession>A0A4P7HJ23</accession>
<dbReference type="RefSeq" id="WP_135311841.1">
    <property type="nucleotide sequence ID" value="NZ_CP038439.1"/>
</dbReference>
<organism evidence="4 5">
    <name type="scientific">Paracoccus liaowanqingii</name>
    <dbReference type="NCBI Taxonomy" id="2560053"/>
    <lineage>
        <taxon>Bacteria</taxon>
        <taxon>Pseudomonadati</taxon>
        <taxon>Pseudomonadota</taxon>
        <taxon>Alphaproteobacteria</taxon>
        <taxon>Rhodobacterales</taxon>
        <taxon>Paracoccaceae</taxon>
        <taxon>Paracoccus</taxon>
    </lineage>
</organism>
<dbReference type="Proteomes" id="UP000296374">
    <property type="component" value="Chromosome"/>
</dbReference>
<feature type="domain" description="Extensin-like C-terminal" evidence="3">
    <location>
        <begin position="132"/>
        <end position="313"/>
    </location>
</feature>
<evidence type="ECO:0000259" key="3">
    <source>
        <dbReference type="Pfam" id="PF06904"/>
    </source>
</evidence>
<dbReference type="EMBL" id="CP038439">
    <property type="protein sequence ID" value="QBX33543.1"/>
    <property type="molecule type" value="Genomic_DNA"/>
</dbReference>
<dbReference type="KEGG" id="plia:E4191_01510"/>
<name>A0A4P7HJ23_9RHOB</name>
<gene>
    <name evidence="4" type="ORF">E4191_01510</name>
</gene>
<sequence>MSAARHLALILALAVALPAAAQDRPPAEAAEVLPDGDRPPERPLELGPEDAGAEAEGGAEAPADVTAADPTPPEEGAPDDGAAEGRTAAEVAGDDGPADDTAPETAAIGEPFGPPPPPVWFTLAESDGETTACRMALSVLGTRFTPEPPVTDPDLRDCGIARPIRVTEILPGVELTGSPVMRCATARSLALWVQGFLRPAAAALPEGGRLVALQTGPAYQCRDRVGTGAADPKPSEHGYGNAVDVMGFVFEGADPVPVQPRVGDGNPEESFLAAARGTACLMFSTVLGPGSNAAHDDHLHLDIAARNGGWRLCE</sequence>